<gene>
    <name evidence="7" type="ORF">IE077_002265</name>
</gene>
<dbReference type="CDD" id="cd05402">
    <property type="entry name" value="NT_PAP_TUTase"/>
    <property type="match status" value="1"/>
</dbReference>
<dbReference type="Pfam" id="PF22600">
    <property type="entry name" value="MTPAP-like_central"/>
    <property type="match status" value="1"/>
</dbReference>
<evidence type="ECO:0000256" key="4">
    <source>
        <dbReference type="SAM" id="Phobius"/>
    </source>
</evidence>
<keyword evidence="7" id="KW-0548">Nucleotidyltransferase</keyword>
<dbReference type="InterPro" id="IPR002058">
    <property type="entry name" value="PAP_assoc"/>
</dbReference>
<reference evidence="7 8" key="1">
    <citation type="journal article" date="2020" name="bioRxiv">
        <title>Metabolic contributions of an alphaproteobacterial endosymbiont in the apicomplexan Cardiosporidium cionae.</title>
        <authorList>
            <person name="Hunter E.S."/>
            <person name="Paight C.J."/>
            <person name="Lane C.E."/>
        </authorList>
    </citation>
    <scope>NUCLEOTIDE SEQUENCE [LARGE SCALE GENOMIC DNA]</scope>
    <source>
        <strain evidence="7">ESH_2018</strain>
    </source>
</reference>
<dbReference type="Proteomes" id="UP000823046">
    <property type="component" value="Unassembled WGS sequence"/>
</dbReference>
<feature type="region of interest" description="Disordered" evidence="3">
    <location>
        <begin position="131"/>
        <end position="155"/>
    </location>
</feature>
<evidence type="ECO:0000256" key="2">
    <source>
        <dbReference type="ARBA" id="ARBA00022842"/>
    </source>
</evidence>
<evidence type="ECO:0000259" key="5">
    <source>
        <dbReference type="Pfam" id="PF03828"/>
    </source>
</evidence>
<keyword evidence="7" id="KW-0239">DNA-directed DNA polymerase</keyword>
<dbReference type="GO" id="GO:0003887">
    <property type="term" value="F:DNA-directed DNA polymerase activity"/>
    <property type="evidence" value="ECO:0007669"/>
    <property type="project" value="UniProtKB-KW"/>
</dbReference>
<evidence type="ECO:0000313" key="8">
    <source>
        <dbReference type="Proteomes" id="UP000823046"/>
    </source>
</evidence>
<keyword evidence="2" id="KW-0460">Magnesium</keyword>
<feature type="compositionally biased region" description="Polar residues" evidence="3">
    <location>
        <begin position="94"/>
        <end position="103"/>
    </location>
</feature>
<proteinExistence type="predicted"/>
<dbReference type="PANTHER" id="PTHR23092:SF15">
    <property type="entry name" value="INACTIVE NON-CANONICAL POLY(A) RNA POLYMERASE PROTEIN TRF4-2-RELATED"/>
    <property type="match status" value="1"/>
</dbReference>
<dbReference type="Pfam" id="PF03828">
    <property type="entry name" value="PAP_assoc"/>
    <property type="match status" value="1"/>
</dbReference>
<name>A0ABQ7JBA6_9APIC</name>
<dbReference type="Gene3D" id="3.30.460.10">
    <property type="entry name" value="Beta Polymerase, domain 2"/>
    <property type="match status" value="1"/>
</dbReference>
<accession>A0ABQ7JBA6</accession>
<dbReference type="Gene3D" id="1.10.1410.10">
    <property type="match status" value="1"/>
</dbReference>
<feature type="region of interest" description="Disordered" evidence="3">
    <location>
        <begin position="82"/>
        <end position="103"/>
    </location>
</feature>
<dbReference type="PANTHER" id="PTHR23092">
    <property type="entry name" value="POLY(A) RNA POLYMERASE"/>
    <property type="match status" value="1"/>
</dbReference>
<feature type="transmembrane region" description="Helical" evidence="4">
    <location>
        <begin position="349"/>
        <end position="368"/>
    </location>
</feature>
<keyword evidence="4" id="KW-0472">Membrane</keyword>
<keyword evidence="8" id="KW-1185">Reference proteome</keyword>
<keyword evidence="4" id="KW-0812">Transmembrane</keyword>
<comment type="caution">
    <text evidence="7">The sequence shown here is derived from an EMBL/GenBank/DDBJ whole genome shotgun (WGS) entry which is preliminary data.</text>
</comment>
<dbReference type="SUPFAM" id="SSF81301">
    <property type="entry name" value="Nucleotidyltransferase"/>
    <property type="match status" value="1"/>
</dbReference>
<dbReference type="SUPFAM" id="SSF81631">
    <property type="entry name" value="PAP/OAS1 substrate-binding domain"/>
    <property type="match status" value="1"/>
</dbReference>
<organism evidence="7 8">
    <name type="scientific">Cardiosporidium cionae</name>
    <dbReference type="NCBI Taxonomy" id="476202"/>
    <lineage>
        <taxon>Eukaryota</taxon>
        <taxon>Sar</taxon>
        <taxon>Alveolata</taxon>
        <taxon>Apicomplexa</taxon>
        <taxon>Aconoidasida</taxon>
        <taxon>Nephromycida</taxon>
        <taxon>Cardiosporidium</taxon>
    </lineage>
</organism>
<dbReference type="InterPro" id="IPR043519">
    <property type="entry name" value="NT_sf"/>
</dbReference>
<evidence type="ECO:0000313" key="7">
    <source>
        <dbReference type="EMBL" id="KAF8821238.1"/>
    </source>
</evidence>
<dbReference type="EMBL" id="JADAQX010000208">
    <property type="protein sequence ID" value="KAF8821238.1"/>
    <property type="molecule type" value="Genomic_DNA"/>
</dbReference>
<dbReference type="InterPro" id="IPR054708">
    <property type="entry name" value="MTPAP-like_central"/>
</dbReference>
<keyword evidence="1" id="KW-0479">Metal-binding</keyword>
<feature type="domain" description="Poly(A) RNA polymerase mitochondrial-like central palm" evidence="6">
    <location>
        <begin position="186"/>
        <end position="315"/>
    </location>
</feature>
<evidence type="ECO:0000256" key="1">
    <source>
        <dbReference type="ARBA" id="ARBA00022723"/>
    </source>
</evidence>
<protein>
    <submittedName>
        <fullName evidence="7">Dna-directed Dna polymerase</fullName>
    </submittedName>
</protein>
<keyword evidence="7" id="KW-0808">Transferase</keyword>
<evidence type="ECO:0000256" key="3">
    <source>
        <dbReference type="SAM" id="MobiDB-lite"/>
    </source>
</evidence>
<feature type="domain" description="PAP-associated" evidence="5">
    <location>
        <begin position="378"/>
        <end position="430"/>
    </location>
</feature>
<sequence>MAAVDRTALGSESYLICDDVAHKQRLSNQRLRVILKKIKNRAEASRKESSENPKTERDCAAIDGIQEFMRFPILNLTTEEDTYAMPRNRRGAGQSDNVSSKELNATTNRISDDLYESRNIAAISFQEKRKNKSTGDKFSGKPAKSERFDTSSSTKQLKRSEAPFSEIVWLSTERCYRKNSDFFYALHEEIIDLLHWLELTYEENQQRLRILAQMKVVSRMIWPKSSVHSFGSFYTGLTLPNGDLDICIRNVEGRRRNNLTVLATFLQRYQLAMSGSVSLILDARVPIIKFMDRSSGIRVDVCIDEESALRTSEFVREQLKRYPHLRPLIIFSKLFLQQRQFGDTFTGGVGSYLLFVMCLAFLQLNANLSSYKSTKKLSLGHLLFQFYRFFGCDYNYEMIGISVLNQGSLFKKSSRVWENGSSTLLTVESPLRSTYNLGKSAFKMDLIQLSWRNAFRLLARRSKDFCDTGKGNAANHGQCISLLEGIVNPKNSIFLFRQQSFNHSALGGNQSVSDVKAIPGVPAEMFVIVEKEITAKIRARSSQQHQNRKRENRRDNAESQLKFRRYI</sequence>
<evidence type="ECO:0000259" key="6">
    <source>
        <dbReference type="Pfam" id="PF22600"/>
    </source>
</evidence>
<keyword evidence="4" id="KW-1133">Transmembrane helix</keyword>
<feature type="region of interest" description="Disordered" evidence="3">
    <location>
        <begin position="539"/>
        <end position="567"/>
    </location>
</feature>
<dbReference type="InterPro" id="IPR045862">
    <property type="entry name" value="Trf4-like"/>
</dbReference>
<feature type="compositionally biased region" description="Basic and acidic residues" evidence="3">
    <location>
        <begin position="133"/>
        <end position="149"/>
    </location>
</feature>